<organism evidence="2 3">
    <name type="scientific">Romboutsia faecis</name>
    <dbReference type="NCBI Taxonomy" id="2764597"/>
    <lineage>
        <taxon>Bacteria</taxon>
        <taxon>Bacillati</taxon>
        <taxon>Bacillota</taxon>
        <taxon>Clostridia</taxon>
        <taxon>Peptostreptococcales</taxon>
        <taxon>Peptostreptococcaceae</taxon>
        <taxon>Romboutsia</taxon>
    </lineage>
</organism>
<dbReference type="RefSeq" id="WP_153924541.1">
    <property type="nucleotide sequence ID" value="NZ_JACRWE010000004.1"/>
</dbReference>
<evidence type="ECO:0000313" key="2">
    <source>
        <dbReference type="EMBL" id="MBC5997156.1"/>
    </source>
</evidence>
<reference evidence="2 3" key="1">
    <citation type="submission" date="2020-08" db="EMBL/GenBank/DDBJ databases">
        <authorList>
            <person name="Liu C."/>
            <person name="Sun Q."/>
        </authorList>
    </citation>
    <scope>NUCLEOTIDE SEQUENCE [LARGE SCALE GENOMIC DNA]</scope>
    <source>
        <strain evidence="2 3">NSJ-18</strain>
    </source>
</reference>
<evidence type="ECO:0000313" key="3">
    <source>
        <dbReference type="Proteomes" id="UP000609849"/>
    </source>
</evidence>
<dbReference type="Gene3D" id="1.20.58.1290">
    <property type="entry name" value="CarD-like, C-terminal domain"/>
    <property type="match status" value="1"/>
</dbReference>
<name>A0ABR7JQG3_9FIRM</name>
<protein>
    <recommendedName>
        <fullName evidence="1">CarD-like/TRCF RNAP-interacting domain-containing protein</fullName>
    </recommendedName>
</protein>
<dbReference type="SMART" id="SM01058">
    <property type="entry name" value="CarD_TRCF"/>
    <property type="match status" value="1"/>
</dbReference>
<comment type="caution">
    <text evidence="2">The sequence shown here is derived from an EMBL/GenBank/DDBJ whole genome shotgun (WGS) entry which is preliminary data.</text>
</comment>
<dbReference type="Proteomes" id="UP000609849">
    <property type="component" value="Unassembled WGS sequence"/>
</dbReference>
<keyword evidence="3" id="KW-1185">Reference proteome</keyword>
<dbReference type="InterPro" id="IPR036101">
    <property type="entry name" value="CarD-like/TRCF_RID_sf"/>
</dbReference>
<dbReference type="InterPro" id="IPR003711">
    <property type="entry name" value="CarD-like/TRCF_RID"/>
</dbReference>
<sequence>MYKIGEFVVYGSEGVCEVENITQLNISEINKNKTYYILKPMHENGKVFVPIDNNIFIRSVLKYEEIQKLIEDIPTIEKNKCDTNNIKVLQDRYKKLLKNYECIDLLTELVSLNEKKNNLIKNKKKLNQVDEKFMKIAKGLLEDEFSIVLGIPKEDLETYVIDKINK</sequence>
<dbReference type="Gene3D" id="2.40.10.170">
    <property type="match status" value="1"/>
</dbReference>
<dbReference type="InterPro" id="IPR042215">
    <property type="entry name" value="CarD-like_C"/>
</dbReference>
<dbReference type="SUPFAM" id="SSF141259">
    <property type="entry name" value="CarD-like"/>
    <property type="match status" value="1"/>
</dbReference>
<dbReference type="Pfam" id="PF02559">
    <property type="entry name" value="CarD_TRCF_RID"/>
    <property type="match status" value="1"/>
</dbReference>
<accession>A0ABR7JQG3</accession>
<gene>
    <name evidence="2" type="ORF">H8923_10315</name>
</gene>
<evidence type="ECO:0000259" key="1">
    <source>
        <dbReference type="SMART" id="SM01058"/>
    </source>
</evidence>
<dbReference type="EMBL" id="JACRWE010000004">
    <property type="protein sequence ID" value="MBC5997156.1"/>
    <property type="molecule type" value="Genomic_DNA"/>
</dbReference>
<feature type="domain" description="CarD-like/TRCF RNAP-interacting" evidence="1">
    <location>
        <begin position="1"/>
        <end position="101"/>
    </location>
</feature>
<proteinExistence type="predicted"/>